<reference evidence="3" key="3">
    <citation type="submission" date="2014-09" db="EMBL/GenBank/DDBJ databases">
        <authorList>
            <person name="Magalhaes I.L.F."/>
            <person name="Oliveira U."/>
            <person name="Santos F.R."/>
            <person name="Vidigal T.H.D.A."/>
            <person name="Brescovit A.D."/>
            <person name="Santos A.J."/>
        </authorList>
    </citation>
    <scope>NUCLEOTIDE SEQUENCE</scope>
</reference>
<keyword evidence="1" id="KW-0472">Membrane</keyword>
<evidence type="ECO:0000313" key="2">
    <source>
        <dbReference type="EMBL" id="JAG05172.1"/>
    </source>
</evidence>
<feature type="transmembrane region" description="Helical" evidence="1">
    <location>
        <begin position="357"/>
        <end position="378"/>
    </location>
</feature>
<feature type="non-terminal residue" evidence="2">
    <location>
        <position position="1"/>
    </location>
</feature>
<organism evidence="2">
    <name type="scientific">Lygus hesperus</name>
    <name type="common">Western plant bug</name>
    <dbReference type="NCBI Taxonomy" id="30085"/>
    <lineage>
        <taxon>Eukaryota</taxon>
        <taxon>Metazoa</taxon>
        <taxon>Ecdysozoa</taxon>
        <taxon>Arthropoda</taxon>
        <taxon>Hexapoda</taxon>
        <taxon>Insecta</taxon>
        <taxon>Pterygota</taxon>
        <taxon>Neoptera</taxon>
        <taxon>Paraneoptera</taxon>
        <taxon>Hemiptera</taxon>
        <taxon>Heteroptera</taxon>
        <taxon>Panheteroptera</taxon>
        <taxon>Cimicomorpha</taxon>
        <taxon>Miridae</taxon>
        <taxon>Mirini</taxon>
        <taxon>Lygus</taxon>
    </lineage>
</organism>
<evidence type="ECO:0000256" key="1">
    <source>
        <dbReference type="SAM" id="Phobius"/>
    </source>
</evidence>
<feature type="transmembrane region" description="Helical" evidence="1">
    <location>
        <begin position="281"/>
        <end position="303"/>
    </location>
</feature>
<feature type="transmembrane region" description="Helical" evidence="1">
    <location>
        <begin position="99"/>
        <end position="123"/>
    </location>
</feature>
<feature type="transmembrane region" description="Helical" evidence="1">
    <location>
        <begin position="21"/>
        <end position="48"/>
    </location>
</feature>
<reference evidence="2" key="1">
    <citation type="journal article" date="2014" name="PLoS ONE">
        <title>Transcriptome-Based Identification of ABC Transporters in the Western Tarnished Plant Bug Lygus hesperus.</title>
        <authorList>
            <person name="Hull J.J."/>
            <person name="Chaney K."/>
            <person name="Geib S.M."/>
            <person name="Fabrick J.A."/>
            <person name="Brent C.S."/>
            <person name="Walsh D."/>
            <person name="Lavine L.C."/>
        </authorList>
    </citation>
    <scope>NUCLEOTIDE SEQUENCE</scope>
</reference>
<keyword evidence="1" id="KW-0812">Transmembrane</keyword>
<dbReference type="EMBL" id="GBRD01008356">
    <property type="protein sequence ID" value="JAG57465.1"/>
    <property type="molecule type" value="Transcribed_RNA"/>
</dbReference>
<evidence type="ECO:0000313" key="3">
    <source>
        <dbReference type="EMBL" id="JAG57465.1"/>
    </source>
</evidence>
<name>A0A0A9W9Q8_LYGHE</name>
<accession>A0A0A9W9Q8</accession>
<dbReference type="EMBL" id="GBHO01038432">
    <property type="protein sequence ID" value="JAG05172.1"/>
    <property type="molecule type" value="Transcribed_RNA"/>
</dbReference>
<keyword evidence="1" id="KW-1133">Transmembrane helix</keyword>
<sequence>SKATNAARAAENRLVAYQGQWVFSAVVIILLVFATLLRFATFINYYYVRELFLKVCLLPHEAAVIVNHINLYYQSQLIVVLIPAIVADNYIRKEWVFKTMVVIGSFASVILCYLATISAMFYYSDSFKFKEQLFVTFIAFQSLNELSRPVFLTLLIDQLVNLNDFTADTSKIFSCFYLSKEFCRLAAFAIAVYTSTSKAASAKGQIIPPILALSAINIFILITYWKYPLISYPPHYHGIVKIVGNQIQRCCEFIVKKICRCKSYKHLIKYSEKTSQDSKRFYNIVLLLLCVVPHYYSISIVAEGSITKKIISDDPQQVAIQKVYGQCVILTFLIVSQFVIFPMLYRTKLKKVVSSPLRCMITCYVVVGVCGAVAFVILCVHQHKEPQLYHTKTSKVMTVYNMLNDTVVMELLNDFGGDVQELKPWERHEVVLEKDRVFRVAIRNKKLFLDDYHEFDVNKSDSFVLTVFGLEALPVSPG</sequence>
<proteinExistence type="predicted"/>
<reference evidence="2" key="2">
    <citation type="submission" date="2014-07" db="EMBL/GenBank/DDBJ databases">
        <authorList>
            <person name="Hull J."/>
        </authorList>
    </citation>
    <scope>NUCLEOTIDE SEQUENCE</scope>
</reference>
<gene>
    <name evidence="2" type="ORF">CM83_15182</name>
</gene>
<feature type="transmembrane region" description="Helical" evidence="1">
    <location>
        <begin position="323"/>
        <end position="345"/>
    </location>
</feature>
<dbReference type="AlphaFoldDB" id="A0A0A9W9Q8"/>
<feature type="transmembrane region" description="Helical" evidence="1">
    <location>
        <begin position="206"/>
        <end position="225"/>
    </location>
</feature>
<protein>
    <submittedName>
        <fullName evidence="2">Uncharacterized protein</fullName>
    </submittedName>
</protein>